<evidence type="ECO:0000256" key="6">
    <source>
        <dbReference type="ARBA" id="ARBA00044538"/>
    </source>
</evidence>
<organism evidence="7 8">
    <name type="scientific">Butyrivibrio proteoclasticus (strain ATCC 51982 / DSM 14932 / B316)</name>
    <name type="common">Clostridium proteoclasticum</name>
    <dbReference type="NCBI Taxonomy" id="515622"/>
    <lineage>
        <taxon>Bacteria</taxon>
        <taxon>Bacillati</taxon>
        <taxon>Bacillota</taxon>
        <taxon>Clostridia</taxon>
        <taxon>Lachnospirales</taxon>
        <taxon>Lachnospiraceae</taxon>
        <taxon>Butyrivibrio</taxon>
    </lineage>
</organism>
<keyword evidence="8" id="KW-1185">Reference proteome</keyword>
<evidence type="ECO:0000256" key="5">
    <source>
        <dbReference type="ARBA" id="ARBA00044503"/>
    </source>
</evidence>
<gene>
    <name evidence="7" type="ordered locus">bpr_I1442</name>
</gene>
<protein>
    <recommendedName>
        <fullName evidence="6">Ribosomal processing cysteine protease Prp</fullName>
    </recommendedName>
</protein>
<dbReference type="GO" id="GO:0042254">
    <property type="term" value="P:ribosome biogenesis"/>
    <property type="evidence" value="ECO:0007669"/>
    <property type="project" value="UniProtKB-KW"/>
</dbReference>
<name>E0RUY8_BUTPB</name>
<dbReference type="STRING" id="515622.bpr_I1442"/>
<dbReference type="InterPro" id="IPR036764">
    <property type="entry name" value="Peptidase_Prp_sf"/>
</dbReference>
<dbReference type="PANTHER" id="PTHR39178">
    <property type="entry name" value="HYPOTHETICAL RIBOSOME-ASSOCIATED PROTEIN"/>
    <property type="match status" value="1"/>
</dbReference>
<dbReference type="GO" id="GO:0006508">
    <property type="term" value="P:proteolysis"/>
    <property type="evidence" value="ECO:0007669"/>
    <property type="project" value="UniProtKB-KW"/>
</dbReference>
<dbReference type="SUPFAM" id="SSF118010">
    <property type="entry name" value="TM1457-like"/>
    <property type="match status" value="1"/>
</dbReference>
<evidence type="ECO:0000256" key="2">
    <source>
        <dbReference type="ARBA" id="ARBA00022670"/>
    </source>
</evidence>
<evidence type="ECO:0000313" key="8">
    <source>
        <dbReference type="Proteomes" id="UP000001299"/>
    </source>
</evidence>
<evidence type="ECO:0000256" key="1">
    <source>
        <dbReference type="ARBA" id="ARBA00022517"/>
    </source>
</evidence>
<dbReference type="KEGG" id="bpb:bpr_I1442"/>
<dbReference type="CDD" id="cd16332">
    <property type="entry name" value="Prp-like"/>
    <property type="match status" value="1"/>
</dbReference>
<evidence type="ECO:0000313" key="7">
    <source>
        <dbReference type="EMBL" id="ADL34179.1"/>
    </source>
</evidence>
<dbReference type="AlphaFoldDB" id="E0RUY8"/>
<dbReference type="EMBL" id="CP001810">
    <property type="protein sequence ID" value="ADL34179.1"/>
    <property type="molecule type" value="Genomic_DNA"/>
</dbReference>
<evidence type="ECO:0000256" key="4">
    <source>
        <dbReference type="ARBA" id="ARBA00022807"/>
    </source>
</evidence>
<dbReference type="Pfam" id="PF04327">
    <property type="entry name" value="Peptidase_Prp"/>
    <property type="match status" value="1"/>
</dbReference>
<keyword evidence="4" id="KW-0788">Thiol protease</keyword>
<comment type="similarity">
    <text evidence="5">Belongs to the Prp family.</text>
</comment>
<dbReference type="HOGENOM" id="CLU_140910_2_2_9"/>
<proteinExistence type="inferred from homology"/>
<dbReference type="InterPro" id="IPR007422">
    <property type="entry name" value="Peptidase_Prp"/>
</dbReference>
<keyword evidence="1" id="KW-0690">Ribosome biogenesis</keyword>
<dbReference type="eggNOG" id="COG2868">
    <property type="taxonomic scope" value="Bacteria"/>
</dbReference>
<keyword evidence="3" id="KW-0378">Hydrolase</keyword>
<dbReference type="PANTHER" id="PTHR39178:SF1">
    <property type="entry name" value="RIBOSOMAL-PROCESSING CYSTEINE PROTEASE PRP"/>
    <property type="match status" value="1"/>
</dbReference>
<dbReference type="GO" id="GO:0008234">
    <property type="term" value="F:cysteine-type peptidase activity"/>
    <property type="evidence" value="ECO:0007669"/>
    <property type="project" value="UniProtKB-KW"/>
</dbReference>
<dbReference type="RefSeq" id="WP_013280833.1">
    <property type="nucleotide sequence ID" value="NC_014387.1"/>
</dbReference>
<dbReference type="Proteomes" id="UP000001299">
    <property type="component" value="Chromosome 1"/>
</dbReference>
<evidence type="ECO:0000256" key="3">
    <source>
        <dbReference type="ARBA" id="ARBA00022801"/>
    </source>
</evidence>
<accession>E0RUY8</accession>
<sequence>MTTITITKTSDDRYKIIECSGHAGFAEYGEDIVCAAVSVLSINLINSLDQFTEDKISIEQDEDLGLIRLRFDDDPSHDADLFVKSFELGVDSIFRQYGKKFLNIKFRRE</sequence>
<reference evidence="7 8" key="1">
    <citation type="journal article" date="2010" name="PLoS ONE">
        <title>The glycobiome of the rumen bacterium Butyrivibrio proteoclasticus B316(T) highlights adaptation to a polysaccharide-rich environment.</title>
        <authorList>
            <person name="Kelly W.J."/>
            <person name="Leahy S.C."/>
            <person name="Altermann E."/>
            <person name="Yeoman C.J."/>
            <person name="Dunne J.C."/>
            <person name="Kong Z."/>
            <person name="Pacheco D.M."/>
            <person name="Li D."/>
            <person name="Noel S.J."/>
            <person name="Moon C.D."/>
            <person name="Cookson A.L."/>
            <person name="Attwood G.T."/>
        </authorList>
    </citation>
    <scope>NUCLEOTIDE SEQUENCE [LARGE SCALE GENOMIC DNA]</scope>
    <source>
        <strain evidence="8">ATCC 51982 / DSM 14932 / B316</strain>
    </source>
</reference>
<keyword evidence="2" id="KW-0645">Protease</keyword>
<dbReference type="Gene3D" id="3.30.70.1490">
    <property type="entry name" value="Cysteine protease Prp"/>
    <property type="match status" value="1"/>
</dbReference>